<protein>
    <submittedName>
        <fullName evidence="1">Uncharacterized protein</fullName>
    </submittedName>
</protein>
<comment type="caution">
    <text evidence="1">The sequence shown here is derived from an EMBL/GenBank/DDBJ whole genome shotgun (WGS) entry which is preliminary data.</text>
</comment>
<proteinExistence type="predicted"/>
<keyword evidence="2" id="KW-1185">Reference proteome</keyword>
<name>A0ABQ9UTU9_SAGOE</name>
<organism evidence="1 2">
    <name type="scientific">Saguinus oedipus</name>
    <name type="common">Cotton-top tamarin</name>
    <name type="synonym">Oedipomidas oedipus</name>
    <dbReference type="NCBI Taxonomy" id="9490"/>
    <lineage>
        <taxon>Eukaryota</taxon>
        <taxon>Metazoa</taxon>
        <taxon>Chordata</taxon>
        <taxon>Craniata</taxon>
        <taxon>Vertebrata</taxon>
        <taxon>Euteleostomi</taxon>
        <taxon>Mammalia</taxon>
        <taxon>Eutheria</taxon>
        <taxon>Euarchontoglires</taxon>
        <taxon>Primates</taxon>
        <taxon>Haplorrhini</taxon>
        <taxon>Platyrrhini</taxon>
        <taxon>Cebidae</taxon>
        <taxon>Callitrichinae</taxon>
        <taxon>Saguinus</taxon>
    </lineage>
</organism>
<evidence type="ECO:0000313" key="1">
    <source>
        <dbReference type="EMBL" id="KAK2100519.1"/>
    </source>
</evidence>
<gene>
    <name evidence="1" type="ORF">P7K49_021867</name>
</gene>
<sequence>MDAVLEPFPADRLFPGSSFLDLGDLNESDFLNSAFSAGSPGATCAWSSEIWRGEGAIKASAAVALELDLRWGAHRGAFRVPETRRPWG</sequence>
<dbReference type="Proteomes" id="UP001266305">
    <property type="component" value="Unassembled WGS sequence"/>
</dbReference>
<dbReference type="EMBL" id="JASSZA010000010">
    <property type="protein sequence ID" value="KAK2100519.1"/>
    <property type="molecule type" value="Genomic_DNA"/>
</dbReference>
<reference evidence="1 2" key="1">
    <citation type="submission" date="2023-05" db="EMBL/GenBank/DDBJ databases">
        <title>B98-5 Cell Line De Novo Hybrid Assembly: An Optical Mapping Approach.</title>
        <authorList>
            <person name="Kananen K."/>
            <person name="Auerbach J.A."/>
            <person name="Kautto E."/>
            <person name="Blachly J.S."/>
        </authorList>
    </citation>
    <scope>NUCLEOTIDE SEQUENCE [LARGE SCALE GENOMIC DNA]</scope>
    <source>
        <strain evidence="1">B95-8</strain>
        <tissue evidence="1">Cell line</tissue>
    </source>
</reference>
<accession>A0ABQ9UTU9</accession>
<evidence type="ECO:0000313" key="2">
    <source>
        <dbReference type="Proteomes" id="UP001266305"/>
    </source>
</evidence>